<dbReference type="EMBL" id="AFXZ01000034">
    <property type="protein sequence ID" value="EGV43130.1"/>
    <property type="molecule type" value="Genomic_DNA"/>
</dbReference>
<feature type="chain" id="PRO_5003428621" evidence="4">
    <location>
        <begin position="23"/>
        <end position="805"/>
    </location>
</feature>
<dbReference type="eggNOG" id="COG4772">
    <property type="taxonomic scope" value="Bacteria"/>
</dbReference>
<evidence type="ECO:0000256" key="4">
    <source>
        <dbReference type="SAM" id="SignalP"/>
    </source>
</evidence>
<keyword evidence="4" id="KW-0732">Signal</keyword>
<keyword evidence="2" id="KW-0472">Membrane</keyword>
<dbReference type="STRING" id="1046627.BZARG_1045"/>
<dbReference type="GO" id="GO:0009279">
    <property type="term" value="C:cell outer membrane"/>
    <property type="evidence" value="ECO:0007669"/>
    <property type="project" value="UniProtKB-SubCell"/>
</dbReference>
<feature type="domain" description="Outer membrane protein beta-barrel" evidence="5">
    <location>
        <begin position="377"/>
        <end position="779"/>
    </location>
</feature>
<evidence type="ECO:0000313" key="6">
    <source>
        <dbReference type="EMBL" id="EGV43130.1"/>
    </source>
</evidence>
<dbReference type="Gene3D" id="2.60.40.1120">
    <property type="entry name" value="Carboxypeptidase-like, regulatory domain"/>
    <property type="match status" value="1"/>
</dbReference>
<gene>
    <name evidence="6" type="ORF">BZARG_1045</name>
</gene>
<evidence type="ECO:0000313" key="7">
    <source>
        <dbReference type="Proteomes" id="UP000003730"/>
    </source>
</evidence>
<dbReference type="RefSeq" id="WP_008637664.1">
    <property type="nucleotide sequence ID" value="NZ_AFXZ01000034.1"/>
</dbReference>
<dbReference type="InterPro" id="IPR036942">
    <property type="entry name" value="Beta-barrel_TonB_sf"/>
</dbReference>
<dbReference type="Proteomes" id="UP000003730">
    <property type="component" value="Unassembled WGS sequence"/>
</dbReference>
<dbReference type="OrthoDB" id="8764943at2"/>
<dbReference type="Gene3D" id="2.40.170.20">
    <property type="entry name" value="TonB-dependent receptor, beta-barrel domain"/>
    <property type="match status" value="1"/>
</dbReference>
<keyword evidence="7" id="KW-1185">Reference proteome</keyword>
<keyword evidence="6" id="KW-0675">Receptor</keyword>
<dbReference type="Pfam" id="PF13715">
    <property type="entry name" value="CarbopepD_reg_2"/>
    <property type="match status" value="1"/>
</dbReference>
<proteinExistence type="predicted"/>
<dbReference type="InterPro" id="IPR008969">
    <property type="entry name" value="CarboxyPept-like_regulatory"/>
</dbReference>
<evidence type="ECO:0000256" key="1">
    <source>
        <dbReference type="ARBA" id="ARBA00004442"/>
    </source>
</evidence>
<feature type="signal peptide" evidence="4">
    <location>
        <begin position="1"/>
        <end position="22"/>
    </location>
</feature>
<evidence type="ECO:0000256" key="3">
    <source>
        <dbReference type="ARBA" id="ARBA00023237"/>
    </source>
</evidence>
<dbReference type="SUPFAM" id="SSF49464">
    <property type="entry name" value="Carboxypeptidase regulatory domain-like"/>
    <property type="match status" value="1"/>
</dbReference>
<name>G2EEE5_9FLAO</name>
<reference evidence="6 7" key="1">
    <citation type="journal article" date="2008" name="Int. J. Syst. Evol. Microbiol.">
        <title>Bizionia argentinensis sp. nov., isolated from surface marine water in Antarctica.</title>
        <authorList>
            <person name="Bercovich A."/>
            <person name="Vazquez S.C."/>
            <person name="Yankilevich P."/>
            <person name="Coria S.H."/>
            <person name="Foti M."/>
            <person name="Hernandez E."/>
            <person name="Vidal A."/>
            <person name="Ruberto L."/>
            <person name="Melo C."/>
            <person name="Marenssi S."/>
            <person name="Criscuolo M."/>
            <person name="Memoli M."/>
            <person name="Arguelles M."/>
            <person name="Mac Cormack W.P."/>
        </authorList>
    </citation>
    <scope>NUCLEOTIDE SEQUENCE [LARGE SCALE GENOMIC DNA]</scope>
    <source>
        <strain evidence="6 7">JUB59</strain>
    </source>
</reference>
<dbReference type="PANTHER" id="PTHR40980:SF4">
    <property type="entry name" value="TONB-DEPENDENT RECEPTOR-LIKE BETA-BARREL DOMAIN-CONTAINING PROTEIN"/>
    <property type="match status" value="1"/>
</dbReference>
<sequence>MNIKQLYLILLFSLVFSFSSFSQDYTVSGKIVNLKQQPIAYANILVLSNQDSTAIKGTTSLDDGSFIIGNITKENYSLKISFVGFKDVFLPIQVSNSNLVLDATILKESPESLNEVSITVNKPTLKKEVDRLVFNVANTALSEGSMIDVLRSTPSVLILNNSITVRNAKPAVYINDRKIHLSDAELLQLLEGTPANAIKSIEVITNPSAKYDADSGVVLNIVMSRNLATGYNGVAFASYTQGTYARYNAGISNFYKTDKINVFASYSYNDSKIARSSDERVNYRDNVGINERWISDVDRTTRSKTHTLNTNFDYFINEESTLSFAANLLYLPEYEYITTGQTNVLDASYNRLYNFNNKNDSNDDKYNFGFDLDYDLNFDNGSNLSLNTHLTTYDYDRDQSVKSDYFDVNNTFDYSNLFNTISNQKTLISTVQADYSIPISDSSSFITGVKASFINTDSDLKQYDLNSGTAIFNNANSNAFEYKESVFAAYASYSKSWEKWDLSFGLRAEQTNTEGKSVVDNSITKQDYFDWFPTANISFQASEAISVYSNYKRSIERPDFQSLNPFKFYLSDNTLVTGNPNLQPTITDHFVLGASLNNSFYVEAYYKDMEANSMELPIQDNASNLLVYTPTNLAQTIDYGFDFVAIFDITAKWNVYAVTSFLNWSEKATINNSILKMDTWSNYSELSNSFSFLKDNSLTANFSLVYLSKYQQGFQEVDARLISDLAIKKTVFNKRGALTLSFADLFNTQHYNVKSRYLNQDNARRLNQDSRYVKLGFSYKFGNTRLTTNQRVKDLKERSRLEKKD</sequence>
<dbReference type="InterPro" id="IPR041700">
    <property type="entry name" value="OMP_b-brl_3"/>
</dbReference>
<dbReference type="AlphaFoldDB" id="G2EEE5"/>
<dbReference type="SUPFAM" id="SSF56935">
    <property type="entry name" value="Porins"/>
    <property type="match status" value="1"/>
</dbReference>
<organism evidence="6 7">
    <name type="scientific">Bizionia argentinensis JUB59</name>
    <dbReference type="NCBI Taxonomy" id="1046627"/>
    <lineage>
        <taxon>Bacteria</taxon>
        <taxon>Pseudomonadati</taxon>
        <taxon>Bacteroidota</taxon>
        <taxon>Flavobacteriia</taxon>
        <taxon>Flavobacteriales</taxon>
        <taxon>Flavobacteriaceae</taxon>
        <taxon>Bizionia</taxon>
    </lineage>
</organism>
<accession>G2EEE5</accession>
<evidence type="ECO:0000256" key="2">
    <source>
        <dbReference type="ARBA" id="ARBA00023136"/>
    </source>
</evidence>
<protein>
    <submittedName>
        <fullName evidence="6">TonB-dependent receptor</fullName>
    </submittedName>
</protein>
<comment type="caution">
    <text evidence="6">The sequence shown here is derived from an EMBL/GenBank/DDBJ whole genome shotgun (WGS) entry which is preliminary data.</text>
</comment>
<evidence type="ECO:0000259" key="5">
    <source>
        <dbReference type="Pfam" id="PF14905"/>
    </source>
</evidence>
<dbReference type="PANTHER" id="PTHR40980">
    <property type="entry name" value="PLUG DOMAIN-CONTAINING PROTEIN"/>
    <property type="match status" value="1"/>
</dbReference>
<comment type="subcellular location">
    <subcellularLocation>
        <location evidence="1">Cell outer membrane</location>
    </subcellularLocation>
</comment>
<dbReference type="Pfam" id="PF14905">
    <property type="entry name" value="OMP_b-brl_3"/>
    <property type="match status" value="1"/>
</dbReference>
<keyword evidence="3" id="KW-0998">Cell outer membrane</keyword>